<feature type="signal peptide" evidence="1">
    <location>
        <begin position="1"/>
        <end position="30"/>
    </location>
</feature>
<keyword evidence="1" id="KW-0732">Signal</keyword>
<dbReference type="EMBL" id="MU863635">
    <property type="protein sequence ID" value="KAK4101487.1"/>
    <property type="molecule type" value="Genomic_DNA"/>
</dbReference>
<proteinExistence type="predicted"/>
<sequence length="118" mass="13237">MRRFGRPSTGQLSCSLPAVATLLILPLHRAFPGCSERIPRGNLGGKVNAMGEKWGGRWPHCHSTRGSQAQRGTWRGTLSGLRRRHVVIERPQKKIGLLLRSKLKKNYLGIEERCRKSA</sequence>
<dbReference type="Proteomes" id="UP001305647">
    <property type="component" value="Unassembled WGS sequence"/>
</dbReference>
<reference evidence="2" key="1">
    <citation type="journal article" date="2023" name="Mol. Phylogenet. Evol.">
        <title>Genome-scale phylogeny and comparative genomics of the fungal order Sordariales.</title>
        <authorList>
            <person name="Hensen N."/>
            <person name="Bonometti L."/>
            <person name="Westerberg I."/>
            <person name="Brannstrom I.O."/>
            <person name="Guillou S."/>
            <person name="Cros-Aarteil S."/>
            <person name="Calhoun S."/>
            <person name="Haridas S."/>
            <person name="Kuo A."/>
            <person name="Mondo S."/>
            <person name="Pangilinan J."/>
            <person name="Riley R."/>
            <person name="LaButti K."/>
            <person name="Andreopoulos B."/>
            <person name="Lipzen A."/>
            <person name="Chen C."/>
            <person name="Yan M."/>
            <person name="Daum C."/>
            <person name="Ng V."/>
            <person name="Clum A."/>
            <person name="Steindorff A."/>
            <person name="Ohm R.A."/>
            <person name="Martin F."/>
            <person name="Silar P."/>
            <person name="Natvig D.O."/>
            <person name="Lalanne C."/>
            <person name="Gautier V."/>
            <person name="Ament-Velasquez S.L."/>
            <person name="Kruys A."/>
            <person name="Hutchinson M.I."/>
            <person name="Powell A.J."/>
            <person name="Barry K."/>
            <person name="Miller A.N."/>
            <person name="Grigoriev I.V."/>
            <person name="Debuchy R."/>
            <person name="Gladieux P."/>
            <person name="Hiltunen Thoren M."/>
            <person name="Johannesson H."/>
        </authorList>
    </citation>
    <scope>NUCLEOTIDE SEQUENCE</scope>
    <source>
        <strain evidence="2">CBS 757.83</strain>
    </source>
</reference>
<evidence type="ECO:0008006" key="4">
    <source>
        <dbReference type="Google" id="ProtNLM"/>
    </source>
</evidence>
<keyword evidence="3" id="KW-1185">Reference proteome</keyword>
<name>A0AAN6T2C5_9PEZI</name>
<gene>
    <name evidence="2" type="ORF">N658DRAFT_62731</name>
</gene>
<evidence type="ECO:0000313" key="2">
    <source>
        <dbReference type="EMBL" id="KAK4101487.1"/>
    </source>
</evidence>
<accession>A0AAN6T2C5</accession>
<reference evidence="2" key="2">
    <citation type="submission" date="2023-05" db="EMBL/GenBank/DDBJ databases">
        <authorList>
            <consortium name="Lawrence Berkeley National Laboratory"/>
            <person name="Steindorff A."/>
            <person name="Hensen N."/>
            <person name="Bonometti L."/>
            <person name="Westerberg I."/>
            <person name="Brannstrom I.O."/>
            <person name="Guillou S."/>
            <person name="Cros-Aarteil S."/>
            <person name="Calhoun S."/>
            <person name="Haridas S."/>
            <person name="Kuo A."/>
            <person name="Mondo S."/>
            <person name="Pangilinan J."/>
            <person name="Riley R."/>
            <person name="Labutti K."/>
            <person name="Andreopoulos B."/>
            <person name="Lipzen A."/>
            <person name="Chen C."/>
            <person name="Yanf M."/>
            <person name="Daum C."/>
            <person name="Ng V."/>
            <person name="Clum A."/>
            <person name="Ohm R."/>
            <person name="Martin F."/>
            <person name="Silar P."/>
            <person name="Natvig D."/>
            <person name="Lalanne C."/>
            <person name="Gautier V."/>
            <person name="Ament-Velasquez S.L."/>
            <person name="Kruys A."/>
            <person name="Hutchinson M.I."/>
            <person name="Powell A.J."/>
            <person name="Barry K."/>
            <person name="Miller A.N."/>
            <person name="Grigoriev I.V."/>
            <person name="Debuchy R."/>
            <person name="Gladieux P."/>
            <person name="Thoren M.H."/>
            <person name="Johannesson H."/>
        </authorList>
    </citation>
    <scope>NUCLEOTIDE SEQUENCE</scope>
    <source>
        <strain evidence="2">CBS 757.83</strain>
    </source>
</reference>
<comment type="caution">
    <text evidence="2">The sequence shown here is derived from an EMBL/GenBank/DDBJ whole genome shotgun (WGS) entry which is preliminary data.</text>
</comment>
<feature type="chain" id="PRO_5042859889" description="Secreted protein" evidence="1">
    <location>
        <begin position="31"/>
        <end position="118"/>
    </location>
</feature>
<dbReference type="AlphaFoldDB" id="A0AAN6T2C5"/>
<evidence type="ECO:0000313" key="3">
    <source>
        <dbReference type="Proteomes" id="UP001305647"/>
    </source>
</evidence>
<evidence type="ECO:0000256" key="1">
    <source>
        <dbReference type="SAM" id="SignalP"/>
    </source>
</evidence>
<organism evidence="2 3">
    <name type="scientific">Parathielavia hyrcaniae</name>
    <dbReference type="NCBI Taxonomy" id="113614"/>
    <lineage>
        <taxon>Eukaryota</taxon>
        <taxon>Fungi</taxon>
        <taxon>Dikarya</taxon>
        <taxon>Ascomycota</taxon>
        <taxon>Pezizomycotina</taxon>
        <taxon>Sordariomycetes</taxon>
        <taxon>Sordariomycetidae</taxon>
        <taxon>Sordariales</taxon>
        <taxon>Chaetomiaceae</taxon>
        <taxon>Parathielavia</taxon>
    </lineage>
</organism>
<protein>
    <recommendedName>
        <fullName evidence="4">Secreted protein</fullName>
    </recommendedName>
</protein>